<dbReference type="OrthoDB" id="9978740at2"/>
<feature type="signal peptide" evidence="2">
    <location>
        <begin position="1"/>
        <end position="39"/>
    </location>
</feature>
<evidence type="ECO:0000256" key="2">
    <source>
        <dbReference type="SAM" id="SignalP"/>
    </source>
</evidence>
<proteinExistence type="predicted"/>
<dbReference type="Proteomes" id="UP000320461">
    <property type="component" value="Unassembled WGS sequence"/>
</dbReference>
<name>A0A4Y3KLP5_9CELL</name>
<dbReference type="RefSeq" id="WP_141370061.1">
    <property type="nucleotide sequence ID" value="NZ_BJLQ01000013.1"/>
</dbReference>
<evidence type="ECO:0000313" key="3">
    <source>
        <dbReference type="EMBL" id="GEA84304.1"/>
    </source>
</evidence>
<dbReference type="AlphaFoldDB" id="A0A4Y3KLP5"/>
<keyword evidence="4" id="KW-1185">Reference proteome</keyword>
<feature type="region of interest" description="Disordered" evidence="1">
    <location>
        <begin position="203"/>
        <end position="234"/>
    </location>
</feature>
<sequence>MRPNPAPPATVRQRSTTPRGRARRVWALLAGLVVVAACAGPPDEPTSAPDDQASTRSTTTGEPATTSTRGGEQPQEPPGRQPVVTTAPPVDGFATFDGTASCGSLFWNGGLVGLDLADGITFHVDELVIAGDWIWDQDACGDQATGAVCVDVDLPPQGCRISAVPRDPEHLDLDATIAAHGSLRCAAEVSDDDCTHAAETMLASPGTPLPLVDESQREQLQTPTTEPTVDEGQP</sequence>
<protein>
    <submittedName>
        <fullName evidence="3">Uncharacterized protein</fullName>
    </submittedName>
</protein>
<feature type="compositionally biased region" description="Polar residues" evidence="1">
    <location>
        <begin position="218"/>
        <end position="227"/>
    </location>
</feature>
<reference evidence="3 4" key="1">
    <citation type="submission" date="2019-06" db="EMBL/GenBank/DDBJ databases">
        <title>Whole genome shotgun sequence of Cellulomonas gelida NBRC 3748.</title>
        <authorList>
            <person name="Hosoyama A."/>
            <person name="Uohara A."/>
            <person name="Ohji S."/>
            <person name="Ichikawa N."/>
        </authorList>
    </citation>
    <scope>NUCLEOTIDE SEQUENCE [LARGE SCALE GENOMIC DNA]</scope>
    <source>
        <strain evidence="3 4">NBRC 3748</strain>
    </source>
</reference>
<organism evidence="3 4">
    <name type="scientific">Cellulomonas gelida</name>
    <dbReference type="NCBI Taxonomy" id="1712"/>
    <lineage>
        <taxon>Bacteria</taxon>
        <taxon>Bacillati</taxon>
        <taxon>Actinomycetota</taxon>
        <taxon>Actinomycetes</taxon>
        <taxon>Micrococcales</taxon>
        <taxon>Cellulomonadaceae</taxon>
        <taxon>Cellulomonas</taxon>
    </lineage>
</organism>
<feature type="region of interest" description="Disordered" evidence="1">
    <location>
        <begin position="1"/>
        <end position="22"/>
    </location>
</feature>
<accession>A0A4Y3KLP5</accession>
<comment type="caution">
    <text evidence="3">The sequence shown here is derived from an EMBL/GenBank/DDBJ whole genome shotgun (WGS) entry which is preliminary data.</text>
</comment>
<evidence type="ECO:0000256" key="1">
    <source>
        <dbReference type="SAM" id="MobiDB-lite"/>
    </source>
</evidence>
<feature type="region of interest" description="Disordered" evidence="1">
    <location>
        <begin position="39"/>
        <end position="90"/>
    </location>
</feature>
<feature type="chain" id="PRO_5021478831" evidence="2">
    <location>
        <begin position="40"/>
        <end position="234"/>
    </location>
</feature>
<keyword evidence="2" id="KW-0732">Signal</keyword>
<feature type="compositionally biased region" description="Low complexity" evidence="1">
    <location>
        <begin position="54"/>
        <end position="74"/>
    </location>
</feature>
<evidence type="ECO:0000313" key="4">
    <source>
        <dbReference type="Proteomes" id="UP000320461"/>
    </source>
</evidence>
<dbReference type="EMBL" id="BJLQ01000013">
    <property type="protein sequence ID" value="GEA84304.1"/>
    <property type="molecule type" value="Genomic_DNA"/>
</dbReference>
<gene>
    <name evidence="3" type="ORF">CGE01nite_15550</name>
</gene>